<name>A0ABP6LIH6_9ACTN</name>
<evidence type="ECO:0000313" key="3">
    <source>
        <dbReference type="Proteomes" id="UP001501035"/>
    </source>
</evidence>
<evidence type="ECO:0000256" key="1">
    <source>
        <dbReference type="SAM" id="SignalP"/>
    </source>
</evidence>
<feature type="chain" id="PRO_5045474581" evidence="1">
    <location>
        <begin position="31"/>
        <end position="148"/>
    </location>
</feature>
<dbReference type="Proteomes" id="UP001501035">
    <property type="component" value="Unassembled WGS sequence"/>
</dbReference>
<feature type="signal peptide" evidence="1">
    <location>
        <begin position="1"/>
        <end position="30"/>
    </location>
</feature>
<keyword evidence="3" id="KW-1185">Reference proteome</keyword>
<protein>
    <submittedName>
        <fullName evidence="2">Uncharacterized protein</fullName>
    </submittedName>
</protein>
<evidence type="ECO:0000313" key="2">
    <source>
        <dbReference type="EMBL" id="GAA3041486.1"/>
    </source>
</evidence>
<dbReference type="RefSeq" id="WP_290707212.1">
    <property type="nucleotide sequence ID" value="NZ_BAAAVS010000026.1"/>
</dbReference>
<keyword evidence="1" id="KW-0732">Signal</keyword>
<reference evidence="3" key="1">
    <citation type="journal article" date="2019" name="Int. J. Syst. Evol. Microbiol.">
        <title>The Global Catalogue of Microorganisms (GCM) 10K type strain sequencing project: providing services to taxonomists for standard genome sequencing and annotation.</title>
        <authorList>
            <consortium name="The Broad Institute Genomics Platform"/>
            <consortium name="The Broad Institute Genome Sequencing Center for Infectious Disease"/>
            <person name="Wu L."/>
            <person name="Ma J."/>
        </authorList>
    </citation>
    <scope>NUCLEOTIDE SEQUENCE [LARGE SCALE GENOMIC DNA]</scope>
    <source>
        <strain evidence="3">JCM 14234</strain>
    </source>
</reference>
<comment type="caution">
    <text evidence="2">The sequence shown here is derived from an EMBL/GenBank/DDBJ whole genome shotgun (WGS) entry which is preliminary data.</text>
</comment>
<organism evidence="2 3">
    <name type="scientific">Gordonia defluvii</name>
    <dbReference type="NCBI Taxonomy" id="283718"/>
    <lineage>
        <taxon>Bacteria</taxon>
        <taxon>Bacillati</taxon>
        <taxon>Actinomycetota</taxon>
        <taxon>Actinomycetes</taxon>
        <taxon>Mycobacteriales</taxon>
        <taxon>Gordoniaceae</taxon>
        <taxon>Gordonia</taxon>
    </lineage>
</organism>
<sequence length="148" mass="15126">MHLTRASLSCSVRGFAAAAALMMAAFGLTAAPAASLAVPTSQVLAVATADAKAQLHKPVRLGAAKVNTSGEWAFVSATLQASDGGRFSYAGTPFAEAAANGGKSNRYVGLFRKARTGWARVDSAAGPTDVAWAPWAAKYGAPPSIFRI</sequence>
<gene>
    <name evidence="2" type="ORF">GCM10010528_22260</name>
</gene>
<proteinExistence type="predicted"/>
<accession>A0ABP6LIH6</accession>
<dbReference type="EMBL" id="BAAAVS010000026">
    <property type="protein sequence ID" value="GAA3041486.1"/>
    <property type="molecule type" value="Genomic_DNA"/>
</dbReference>